<feature type="region of interest" description="Disordered" evidence="1">
    <location>
        <begin position="1"/>
        <end position="68"/>
    </location>
</feature>
<sequence>MTGTVVAESPPVGVEVLDDPLPVGETPEAGAAPLAPLPSALLLPEDPPPHAASNAQRRPAAKRLVDVE</sequence>
<comment type="caution">
    <text evidence="2">The sequence shown here is derived from an EMBL/GenBank/DDBJ whole genome shotgun (WGS) entry which is preliminary data.</text>
</comment>
<dbReference type="Proteomes" id="UP000887222">
    <property type="component" value="Unassembled WGS sequence"/>
</dbReference>
<evidence type="ECO:0000256" key="1">
    <source>
        <dbReference type="SAM" id="MobiDB-lite"/>
    </source>
</evidence>
<name>A0ABQ4Q5P0_9BURK</name>
<evidence type="ECO:0000313" key="3">
    <source>
        <dbReference type="Proteomes" id="UP000887222"/>
    </source>
</evidence>
<dbReference type="EMBL" id="BPMK01000009">
    <property type="protein sequence ID" value="GIZ52312.1"/>
    <property type="molecule type" value="Genomic_DNA"/>
</dbReference>
<accession>A0ABQ4Q5P0</accession>
<evidence type="ECO:0000313" key="2">
    <source>
        <dbReference type="EMBL" id="GIZ52312.1"/>
    </source>
</evidence>
<organism evidence="2 3">
    <name type="scientific">Noviherbaspirillum aridicola</name>
    <dbReference type="NCBI Taxonomy" id="2849687"/>
    <lineage>
        <taxon>Bacteria</taxon>
        <taxon>Pseudomonadati</taxon>
        <taxon>Pseudomonadota</taxon>
        <taxon>Betaproteobacteria</taxon>
        <taxon>Burkholderiales</taxon>
        <taxon>Oxalobacteraceae</taxon>
        <taxon>Noviherbaspirillum</taxon>
    </lineage>
</organism>
<feature type="compositionally biased region" description="Low complexity" evidence="1">
    <location>
        <begin position="27"/>
        <end position="44"/>
    </location>
</feature>
<reference evidence="2 3" key="1">
    <citation type="journal article" date="2022" name="Int. J. Syst. Evol. Microbiol.">
        <title>Noviherbaspirillum aridicola sp. nov., isolated from an arid soil in Pakistan.</title>
        <authorList>
            <person name="Khan I.U."/>
            <person name="Saqib M."/>
            <person name="Amin A."/>
            <person name="Hussain F."/>
            <person name="Li L."/>
            <person name="Liu Y.H."/>
            <person name="Fang B.Z."/>
            <person name="Ahmed I."/>
            <person name="Li W.J."/>
        </authorList>
    </citation>
    <scope>NUCLEOTIDE SEQUENCE [LARGE SCALE GENOMIC DNA]</scope>
    <source>
        <strain evidence="2 3">NCCP-691</strain>
    </source>
</reference>
<keyword evidence="3" id="KW-1185">Reference proteome</keyword>
<protein>
    <submittedName>
        <fullName evidence="2">Uncharacterized protein</fullName>
    </submittedName>
</protein>
<proteinExistence type="predicted"/>
<gene>
    <name evidence="2" type="ORF">NCCP691_23260</name>
</gene>